<dbReference type="PANTHER" id="PTHR10578:SF107">
    <property type="entry name" value="2-HYDROXYACID OXIDASE 1"/>
    <property type="match status" value="1"/>
</dbReference>
<name>A0A373A221_9ACTN</name>
<feature type="binding site" evidence="7">
    <location>
        <position position="142"/>
    </location>
    <ligand>
        <name>FMN</name>
        <dbReference type="ChEBI" id="CHEBI:58210"/>
    </ligand>
</feature>
<dbReference type="InterPro" id="IPR013785">
    <property type="entry name" value="Aldolase_TIM"/>
</dbReference>
<dbReference type="FunFam" id="3.20.20.70:FF:000029">
    <property type="entry name" value="L-lactate dehydrogenase"/>
    <property type="match status" value="1"/>
</dbReference>
<dbReference type="InterPro" id="IPR037396">
    <property type="entry name" value="FMN_HAD"/>
</dbReference>
<evidence type="ECO:0000256" key="4">
    <source>
        <dbReference type="ARBA" id="ARBA00023002"/>
    </source>
</evidence>
<feature type="binding site" evidence="7">
    <location>
        <position position="170"/>
    </location>
    <ligand>
        <name>FMN</name>
        <dbReference type="ChEBI" id="CHEBI:58210"/>
    </ligand>
</feature>
<evidence type="ECO:0000313" key="10">
    <source>
        <dbReference type="Proteomes" id="UP000263377"/>
    </source>
</evidence>
<evidence type="ECO:0000256" key="6">
    <source>
        <dbReference type="PIRSR" id="PIRSR000138-1"/>
    </source>
</evidence>
<feature type="binding site" evidence="7">
    <location>
        <position position="179"/>
    </location>
    <ligand>
        <name>glyoxylate</name>
        <dbReference type="ChEBI" id="CHEBI:36655"/>
    </ligand>
</feature>
<evidence type="ECO:0000313" key="9">
    <source>
        <dbReference type="EMBL" id="RGD62206.1"/>
    </source>
</evidence>
<feature type="binding site" evidence="7">
    <location>
        <begin position="303"/>
        <end position="307"/>
    </location>
    <ligand>
        <name>FMN</name>
        <dbReference type="ChEBI" id="CHEBI:58210"/>
    </ligand>
</feature>
<feature type="binding site" evidence="7">
    <location>
        <position position="144"/>
    </location>
    <ligand>
        <name>glyoxylate</name>
        <dbReference type="ChEBI" id="CHEBI:36655"/>
    </ligand>
</feature>
<dbReference type="GO" id="GO:0016614">
    <property type="term" value="F:oxidoreductase activity, acting on CH-OH group of donors"/>
    <property type="evidence" value="ECO:0007669"/>
    <property type="project" value="UniProtKB-ARBA"/>
</dbReference>
<dbReference type="PROSITE" id="PS51349">
    <property type="entry name" value="FMN_HYDROXY_ACID_DH_2"/>
    <property type="match status" value="1"/>
</dbReference>
<comment type="caution">
    <text evidence="9">The sequence shown here is derived from an EMBL/GenBank/DDBJ whole genome shotgun (WGS) entry which is preliminary data.</text>
</comment>
<keyword evidence="4" id="KW-0560">Oxidoreductase</keyword>
<dbReference type="AlphaFoldDB" id="A0A373A221"/>
<feature type="binding site" evidence="7">
    <location>
        <position position="247"/>
    </location>
    <ligand>
        <name>FMN</name>
        <dbReference type="ChEBI" id="CHEBI:58210"/>
    </ligand>
</feature>
<evidence type="ECO:0000256" key="1">
    <source>
        <dbReference type="ARBA" id="ARBA00001917"/>
    </source>
</evidence>
<dbReference type="Pfam" id="PF01070">
    <property type="entry name" value="FMN_dh"/>
    <property type="match status" value="1"/>
</dbReference>
<keyword evidence="3 7" id="KW-0288">FMN</keyword>
<dbReference type="PANTHER" id="PTHR10578">
    <property type="entry name" value="S -2-HYDROXY-ACID OXIDASE-RELATED"/>
    <property type="match status" value="1"/>
</dbReference>
<feature type="binding site" evidence="7">
    <location>
        <position position="274"/>
    </location>
    <ligand>
        <name>glyoxylate</name>
        <dbReference type="ChEBI" id="CHEBI:36655"/>
    </ligand>
</feature>
<evidence type="ECO:0000256" key="2">
    <source>
        <dbReference type="ARBA" id="ARBA00022630"/>
    </source>
</evidence>
<feature type="binding site" evidence="7">
    <location>
        <begin position="93"/>
        <end position="95"/>
    </location>
    <ligand>
        <name>FMN</name>
        <dbReference type="ChEBI" id="CHEBI:58210"/>
    </ligand>
</feature>
<feature type="binding site" evidence="7">
    <location>
        <position position="271"/>
    </location>
    <ligand>
        <name>glyoxylate</name>
        <dbReference type="ChEBI" id="CHEBI:36655"/>
    </ligand>
</feature>
<dbReference type="EMBL" id="QVIG01000001">
    <property type="protein sequence ID" value="RGD62206.1"/>
    <property type="molecule type" value="Genomic_DNA"/>
</dbReference>
<feature type="binding site" evidence="7">
    <location>
        <begin position="326"/>
        <end position="327"/>
    </location>
    <ligand>
        <name>FMN</name>
        <dbReference type="ChEBI" id="CHEBI:58210"/>
    </ligand>
</feature>
<dbReference type="CDD" id="cd02809">
    <property type="entry name" value="alpha_hydroxyacid_oxid_FMN"/>
    <property type="match status" value="1"/>
</dbReference>
<protein>
    <submittedName>
        <fullName evidence="9">Alpha-hydroxy-acid oxidizing protein</fullName>
    </submittedName>
</protein>
<gene>
    <name evidence="9" type="ORF">DR950_34630</name>
</gene>
<evidence type="ECO:0000256" key="3">
    <source>
        <dbReference type="ARBA" id="ARBA00022643"/>
    </source>
</evidence>
<dbReference type="PIRSF" id="PIRSF000138">
    <property type="entry name" value="Al-hdrx_acd_dh"/>
    <property type="match status" value="1"/>
</dbReference>
<dbReference type="PROSITE" id="PS00557">
    <property type="entry name" value="FMN_HYDROXY_ACID_DH_1"/>
    <property type="match status" value="1"/>
</dbReference>
<dbReference type="GO" id="GO:0010181">
    <property type="term" value="F:FMN binding"/>
    <property type="evidence" value="ECO:0007669"/>
    <property type="project" value="InterPro"/>
</dbReference>
<dbReference type="InterPro" id="IPR012133">
    <property type="entry name" value="Alpha-hydoxy_acid_DH_FMN"/>
</dbReference>
<evidence type="ECO:0000259" key="8">
    <source>
        <dbReference type="PROSITE" id="PS51349"/>
    </source>
</evidence>
<dbReference type="Gene3D" id="3.20.20.70">
    <property type="entry name" value="Aldolase class I"/>
    <property type="match status" value="1"/>
</dbReference>
<evidence type="ECO:0000256" key="5">
    <source>
        <dbReference type="ARBA" id="ARBA00024042"/>
    </source>
</evidence>
<comment type="similarity">
    <text evidence="5">Belongs to the FMN-dependent alpha-hydroxy acid dehydrogenase family.</text>
</comment>
<comment type="cofactor">
    <cofactor evidence="1">
        <name>FMN</name>
        <dbReference type="ChEBI" id="CHEBI:58210"/>
    </cofactor>
</comment>
<organism evidence="9 10">
    <name type="scientific">Kitasatospora xanthocidica</name>
    <dbReference type="NCBI Taxonomy" id="83382"/>
    <lineage>
        <taxon>Bacteria</taxon>
        <taxon>Bacillati</taxon>
        <taxon>Actinomycetota</taxon>
        <taxon>Actinomycetes</taxon>
        <taxon>Kitasatosporales</taxon>
        <taxon>Streptomycetaceae</taxon>
        <taxon>Kitasatospora</taxon>
    </lineage>
</organism>
<accession>A0A373A221</accession>
<dbReference type="RefSeq" id="WP_117490519.1">
    <property type="nucleotide sequence ID" value="NZ_QVIG01000001.1"/>
</dbReference>
<dbReference type="SUPFAM" id="SSF51395">
    <property type="entry name" value="FMN-linked oxidoreductases"/>
    <property type="match status" value="1"/>
</dbReference>
<feature type="active site" description="Proton acceptor" evidence="6">
    <location>
        <position position="271"/>
    </location>
</feature>
<dbReference type="InterPro" id="IPR008259">
    <property type="entry name" value="FMN_hydac_DH_AS"/>
</dbReference>
<feature type="binding site" evidence="7">
    <location>
        <position position="269"/>
    </location>
    <ligand>
        <name>FMN</name>
        <dbReference type="ChEBI" id="CHEBI:58210"/>
    </ligand>
</feature>
<sequence length="383" mass="39718">MSASVRNEPPTDPAGGRPALSVAEYADRARAVLAPEVWEWLEGGAERELTLAANRAAFDRVALVPRVLTDVSTRDTAATLVRSRAALPVAVAPVAYHRLFHPEGELASARAAAAAGVPFTVGTLSSVGFEELAKTGATLWFQLYWLRDRGRLLDLVRAAEEAGSEALVVTADVPYMGRRLRDARNAFALPSDVRAALLEGGAAGRAHESTAAVSAVAAHTAELLSPGVTWADLEWLRGETDLPLVVKGVLDPADARRAAGIGAAAVVVSNHGGRQLDRAVPAVTMLPEVAEALAGEDCQVLLDSGVRGGSDVLTALALGATGVLLGRPLIWGLAAGGEAGCTEVLDLLATELRHALGLAGCADPRAAAELRTTTLPCPVWSTP</sequence>
<dbReference type="InterPro" id="IPR000262">
    <property type="entry name" value="FMN-dep_DH"/>
</dbReference>
<keyword evidence="2 7" id="KW-0285">Flavoprotein</keyword>
<evidence type="ECO:0000256" key="7">
    <source>
        <dbReference type="PIRSR" id="PIRSR000138-2"/>
    </source>
</evidence>
<feature type="domain" description="FMN hydroxy acid dehydrogenase" evidence="8">
    <location>
        <begin position="14"/>
        <end position="377"/>
    </location>
</feature>
<keyword evidence="10" id="KW-1185">Reference proteome</keyword>
<reference evidence="9 10" key="1">
    <citation type="submission" date="2018-08" db="EMBL/GenBank/DDBJ databases">
        <title>Diversity &amp; Physiological Properties of Lignin-Decomposing Actinobacteria from Soil.</title>
        <authorList>
            <person name="Roh S.G."/>
            <person name="Kim S.B."/>
        </authorList>
    </citation>
    <scope>NUCLEOTIDE SEQUENCE [LARGE SCALE GENOMIC DNA]</scope>
    <source>
        <strain evidence="9 10">MMS17-GH009</strain>
    </source>
</reference>
<dbReference type="Proteomes" id="UP000263377">
    <property type="component" value="Unassembled WGS sequence"/>
</dbReference>
<proteinExistence type="inferred from homology"/>